<keyword evidence="3 6" id="KW-0812">Transmembrane</keyword>
<dbReference type="EMBL" id="CP003364">
    <property type="protein sequence ID" value="AGA31574.1"/>
    <property type="molecule type" value="Genomic_DNA"/>
</dbReference>
<sequence length="532" mass="58690">MTTTSATVPPNSRVLPPVLGRLLSGTFWLALRTPLQAIFILWSTRLTLQAIGPKQWGAYNFAWGFGFLQFLLEFGISSALQRQISERWTKGDREGVDRAIACGMTFYAVMAVIQASVLLSLAYWPYVSQQFQGDSYRLVIKLLWLQALTAPCYGLSMVVSSVLQAARRYDFIPRYEVAIVILRFAILWAGLNAGIDFFWVVVAQTLVSIGLAMGPAIWVMVRELEHVPHFRGARLDDYKSLLHISFYMFMIQLSVVLADKIDTTMLGLAIHEPEQSLAVYSIVSKPFGQIRQVGWMLASLVMPAVASLAAARDERGLDRVKYDGPRLHIGILLPVALLAWVYAGPFLTLWVGGSLGYNGAREAPLMRLFLIATVPLVLSVHAQMAVGMNKIGVIAVAALAGSLFNLPISYYLTLKHGVSGVIWGTVLTTLFSNFLIPGIYIFRVLNIHWMTYLTRTLAPPLAGAVSLVAVTSIARFWFPIVLQGGTPLAQSPPLLIHLTIGCLAYLAGYLVVPKGREDLDIILRKLRNQAPA</sequence>
<keyword evidence="8" id="KW-1185">Reference proteome</keyword>
<dbReference type="GO" id="GO:0015297">
    <property type="term" value="F:antiporter activity"/>
    <property type="evidence" value="ECO:0007669"/>
    <property type="project" value="InterPro"/>
</dbReference>
<feature type="transmembrane region" description="Helical" evidence="6">
    <location>
        <begin position="197"/>
        <end position="221"/>
    </location>
</feature>
<evidence type="ECO:0000313" key="8">
    <source>
        <dbReference type="Proteomes" id="UP000010798"/>
    </source>
</evidence>
<dbReference type="AlphaFoldDB" id="L0DQ98"/>
<dbReference type="KEGG" id="saci:Sinac_7541"/>
<evidence type="ECO:0000256" key="1">
    <source>
        <dbReference type="ARBA" id="ARBA00004651"/>
    </source>
</evidence>
<feature type="transmembrane region" description="Helical" evidence="6">
    <location>
        <begin position="331"/>
        <end position="353"/>
    </location>
</feature>
<feature type="transmembrane region" description="Helical" evidence="6">
    <location>
        <begin position="420"/>
        <end position="445"/>
    </location>
</feature>
<keyword evidence="4 6" id="KW-1133">Transmembrane helix</keyword>
<feature type="transmembrane region" description="Helical" evidence="6">
    <location>
        <begin position="365"/>
        <end position="386"/>
    </location>
</feature>
<feature type="transmembrane region" description="Helical" evidence="6">
    <location>
        <begin position="494"/>
        <end position="512"/>
    </location>
</feature>
<feature type="transmembrane region" description="Helical" evidence="6">
    <location>
        <begin position="293"/>
        <end position="311"/>
    </location>
</feature>
<dbReference type="GO" id="GO:0042910">
    <property type="term" value="F:xenobiotic transmembrane transporter activity"/>
    <property type="evidence" value="ECO:0007669"/>
    <property type="project" value="InterPro"/>
</dbReference>
<feature type="transmembrane region" description="Helical" evidence="6">
    <location>
        <begin position="100"/>
        <end position="123"/>
    </location>
</feature>
<dbReference type="Pfam" id="PF01554">
    <property type="entry name" value="MatE"/>
    <property type="match status" value="1"/>
</dbReference>
<dbReference type="eggNOG" id="COG2244">
    <property type="taxonomic scope" value="Bacteria"/>
</dbReference>
<protein>
    <submittedName>
        <fullName evidence="7">Membrane protein involved in the export of O-antigen and teichoic acid</fullName>
    </submittedName>
</protein>
<feature type="transmembrane region" description="Helical" evidence="6">
    <location>
        <begin position="457"/>
        <end position="482"/>
    </location>
</feature>
<organism evidence="7 8">
    <name type="scientific">Singulisphaera acidiphila (strain ATCC BAA-1392 / DSM 18658 / VKM B-2454 / MOB10)</name>
    <dbReference type="NCBI Taxonomy" id="886293"/>
    <lineage>
        <taxon>Bacteria</taxon>
        <taxon>Pseudomonadati</taxon>
        <taxon>Planctomycetota</taxon>
        <taxon>Planctomycetia</taxon>
        <taxon>Isosphaerales</taxon>
        <taxon>Isosphaeraceae</taxon>
        <taxon>Singulisphaera</taxon>
    </lineage>
</organism>
<proteinExistence type="predicted"/>
<keyword evidence="2" id="KW-1003">Cell membrane</keyword>
<dbReference type="InterPro" id="IPR002528">
    <property type="entry name" value="MATE_fam"/>
</dbReference>
<evidence type="ECO:0000256" key="4">
    <source>
        <dbReference type="ARBA" id="ARBA00022989"/>
    </source>
</evidence>
<evidence type="ECO:0000256" key="5">
    <source>
        <dbReference type="ARBA" id="ARBA00023136"/>
    </source>
</evidence>
<keyword evidence="5 6" id="KW-0472">Membrane</keyword>
<evidence type="ECO:0000313" key="7">
    <source>
        <dbReference type="EMBL" id="AGA31574.1"/>
    </source>
</evidence>
<dbReference type="Proteomes" id="UP000010798">
    <property type="component" value="Chromosome"/>
</dbReference>
<dbReference type="GO" id="GO:0005886">
    <property type="term" value="C:plasma membrane"/>
    <property type="evidence" value="ECO:0007669"/>
    <property type="project" value="UniProtKB-SubCell"/>
</dbReference>
<gene>
    <name evidence="7" type="ordered locus">Sinac_7541</name>
</gene>
<dbReference type="PANTHER" id="PTHR30250:SF26">
    <property type="entry name" value="PSMA PROTEIN"/>
    <property type="match status" value="1"/>
</dbReference>
<feature type="transmembrane region" description="Helical" evidence="6">
    <location>
        <begin position="143"/>
        <end position="163"/>
    </location>
</feature>
<feature type="transmembrane region" description="Helical" evidence="6">
    <location>
        <begin position="62"/>
        <end position="80"/>
    </location>
</feature>
<dbReference type="HOGENOM" id="CLU_468319_0_0_0"/>
<reference evidence="7 8" key="1">
    <citation type="submission" date="2012-02" db="EMBL/GenBank/DDBJ databases">
        <title>Complete sequence of chromosome of Singulisphaera acidiphila DSM 18658.</title>
        <authorList>
            <consortium name="US DOE Joint Genome Institute (JGI-PGF)"/>
            <person name="Lucas S."/>
            <person name="Copeland A."/>
            <person name="Lapidus A."/>
            <person name="Glavina del Rio T."/>
            <person name="Dalin E."/>
            <person name="Tice H."/>
            <person name="Bruce D."/>
            <person name="Goodwin L."/>
            <person name="Pitluck S."/>
            <person name="Peters L."/>
            <person name="Ovchinnikova G."/>
            <person name="Chertkov O."/>
            <person name="Kyrpides N."/>
            <person name="Mavromatis K."/>
            <person name="Ivanova N."/>
            <person name="Brettin T."/>
            <person name="Detter J.C."/>
            <person name="Han C."/>
            <person name="Larimer F."/>
            <person name="Land M."/>
            <person name="Hauser L."/>
            <person name="Markowitz V."/>
            <person name="Cheng J.-F."/>
            <person name="Hugenholtz P."/>
            <person name="Woyke T."/>
            <person name="Wu D."/>
            <person name="Tindall B."/>
            <person name="Pomrenke H."/>
            <person name="Brambilla E."/>
            <person name="Klenk H.-P."/>
            <person name="Eisen J.A."/>
        </authorList>
    </citation>
    <scope>NUCLEOTIDE SEQUENCE [LARGE SCALE GENOMIC DNA]</scope>
    <source>
        <strain evidence="8">ATCC BAA-1392 / DSM 18658 / VKM B-2454 / MOB10</strain>
    </source>
</reference>
<name>L0DQ98_SINAD</name>
<dbReference type="InterPro" id="IPR050833">
    <property type="entry name" value="Poly_Biosynth_Transport"/>
</dbReference>
<feature type="transmembrane region" description="Helical" evidence="6">
    <location>
        <begin position="241"/>
        <end position="258"/>
    </location>
</feature>
<accession>L0DQ98</accession>
<feature type="transmembrane region" description="Helical" evidence="6">
    <location>
        <begin position="393"/>
        <end position="414"/>
    </location>
</feature>
<evidence type="ECO:0000256" key="2">
    <source>
        <dbReference type="ARBA" id="ARBA00022475"/>
    </source>
</evidence>
<feature type="transmembrane region" description="Helical" evidence="6">
    <location>
        <begin position="175"/>
        <end position="191"/>
    </location>
</feature>
<comment type="subcellular location">
    <subcellularLocation>
        <location evidence="1">Cell membrane</location>
        <topology evidence="1">Multi-pass membrane protein</topology>
    </subcellularLocation>
</comment>
<feature type="transmembrane region" description="Helical" evidence="6">
    <location>
        <begin position="22"/>
        <end position="42"/>
    </location>
</feature>
<dbReference type="PANTHER" id="PTHR30250">
    <property type="entry name" value="PST FAMILY PREDICTED COLANIC ACID TRANSPORTER"/>
    <property type="match status" value="1"/>
</dbReference>
<evidence type="ECO:0000256" key="6">
    <source>
        <dbReference type="SAM" id="Phobius"/>
    </source>
</evidence>
<dbReference type="STRING" id="886293.Sinac_7541"/>
<evidence type="ECO:0000256" key="3">
    <source>
        <dbReference type="ARBA" id="ARBA00022692"/>
    </source>
</evidence>